<sequence>MGDVFAKEAATLDQAEAPIDQATAESLISKRVKSNYLNYGLKLEASLEIMKKHPPDRIKEARLSRKKKDL</sequence>
<accession>A0AAV4IQF8</accession>
<protein>
    <submittedName>
        <fullName evidence="1">Uncharacterized protein</fullName>
    </submittedName>
</protein>
<dbReference type="AlphaFoldDB" id="A0AAV4IQF8"/>
<comment type="caution">
    <text evidence="1">The sequence shown here is derived from an EMBL/GenBank/DDBJ whole genome shotgun (WGS) entry which is preliminary data.</text>
</comment>
<dbReference type="Proteomes" id="UP000762676">
    <property type="component" value="Unassembled WGS sequence"/>
</dbReference>
<reference evidence="1 2" key="1">
    <citation type="journal article" date="2021" name="Elife">
        <title>Chloroplast acquisition without the gene transfer in kleptoplastic sea slugs, Plakobranchus ocellatus.</title>
        <authorList>
            <person name="Maeda T."/>
            <person name="Takahashi S."/>
            <person name="Yoshida T."/>
            <person name="Shimamura S."/>
            <person name="Takaki Y."/>
            <person name="Nagai Y."/>
            <person name="Toyoda A."/>
            <person name="Suzuki Y."/>
            <person name="Arimoto A."/>
            <person name="Ishii H."/>
            <person name="Satoh N."/>
            <person name="Nishiyama T."/>
            <person name="Hasebe M."/>
            <person name="Maruyama T."/>
            <person name="Minagawa J."/>
            <person name="Obokata J."/>
            <person name="Shigenobu S."/>
        </authorList>
    </citation>
    <scope>NUCLEOTIDE SEQUENCE [LARGE SCALE GENOMIC DNA]</scope>
</reference>
<organism evidence="1 2">
    <name type="scientific">Elysia marginata</name>
    <dbReference type="NCBI Taxonomy" id="1093978"/>
    <lineage>
        <taxon>Eukaryota</taxon>
        <taxon>Metazoa</taxon>
        <taxon>Spiralia</taxon>
        <taxon>Lophotrochozoa</taxon>
        <taxon>Mollusca</taxon>
        <taxon>Gastropoda</taxon>
        <taxon>Heterobranchia</taxon>
        <taxon>Euthyneura</taxon>
        <taxon>Panpulmonata</taxon>
        <taxon>Sacoglossa</taxon>
        <taxon>Placobranchoidea</taxon>
        <taxon>Plakobranchidae</taxon>
        <taxon>Elysia</taxon>
    </lineage>
</organism>
<keyword evidence="2" id="KW-1185">Reference proteome</keyword>
<proteinExistence type="predicted"/>
<evidence type="ECO:0000313" key="1">
    <source>
        <dbReference type="EMBL" id="GFS12557.1"/>
    </source>
</evidence>
<name>A0AAV4IQF8_9GAST</name>
<feature type="non-terminal residue" evidence="1">
    <location>
        <position position="70"/>
    </location>
</feature>
<gene>
    <name evidence="1" type="ORF">ElyMa_001373800</name>
</gene>
<dbReference type="EMBL" id="BMAT01002732">
    <property type="protein sequence ID" value="GFS12557.1"/>
    <property type="molecule type" value="Genomic_DNA"/>
</dbReference>
<evidence type="ECO:0000313" key="2">
    <source>
        <dbReference type="Proteomes" id="UP000762676"/>
    </source>
</evidence>